<dbReference type="InterPro" id="IPR016292">
    <property type="entry name" value="Epoxide_hydrolase"/>
</dbReference>
<keyword evidence="7" id="KW-1185">Reference proteome</keyword>
<evidence type="ECO:0000256" key="4">
    <source>
        <dbReference type="PIRSR" id="PIRSR001112-1"/>
    </source>
</evidence>
<dbReference type="VEuPathDB" id="FungiDB:PHYBLDRAFT_171996"/>
<dbReference type="GO" id="GO:0004301">
    <property type="term" value="F:epoxide hydrolase activity"/>
    <property type="evidence" value="ECO:0007669"/>
    <property type="project" value="TreeGrafter"/>
</dbReference>
<dbReference type="Pfam" id="PF06441">
    <property type="entry name" value="EHN"/>
    <property type="match status" value="1"/>
</dbReference>
<dbReference type="GeneID" id="28997616"/>
<feature type="domain" description="Epoxide hydrolase N-terminal" evidence="5">
    <location>
        <begin position="6"/>
        <end position="110"/>
    </location>
</feature>
<dbReference type="Gene3D" id="3.40.50.1820">
    <property type="entry name" value="alpha/beta hydrolase"/>
    <property type="match status" value="1"/>
</dbReference>
<evidence type="ECO:0000313" key="6">
    <source>
        <dbReference type="EMBL" id="OAD69981.1"/>
    </source>
</evidence>
<feature type="active site" description="Proton donor" evidence="4">
    <location>
        <position position="334"/>
    </location>
</feature>
<dbReference type="InterPro" id="IPR029058">
    <property type="entry name" value="AB_hydrolase_fold"/>
</dbReference>
<dbReference type="PANTHER" id="PTHR21661">
    <property type="entry name" value="EPOXIDE HYDROLASE 1-RELATED"/>
    <property type="match status" value="1"/>
</dbReference>
<reference evidence="7" key="1">
    <citation type="submission" date="2015-06" db="EMBL/GenBank/DDBJ databases">
        <title>Expansion of signal transduction pathways in fungi by whole-genome duplication.</title>
        <authorList>
            <consortium name="DOE Joint Genome Institute"/>
            <person name="Corrochano L.M."/>
            <person name="Kuo A."/>
            <person name="Marcet-Houben M."/>
            <person name="Polaino S."/>
            <person name="Salamov A."/>
            <person name="Villalobos J.M."/>
            <person name="Alvarez M.I."/>
            <person name="Avalos J."/>
            <person name="Benito E.P."/>
            <person name="Benoit I."/>
            <person name="Burger G."/>
            <person name="Camino L.P."/>
            <person name="Canovas D."/>
            <person name="Cerda-Olmedo E."/>
            <person name="Cheng J.-F."/>
            <person name="Dominguez A."/>
            <person name="Elias M."/>
            <person name="Eslava A.P."/>
            <person name="Glaser F."/>
            <person name="Grimwood J."/>
            <person name="Gutierrez G."/>
            <person name="Heitman J."/>
            <person name="Henrissat B."/>
            <person name="Iturriaga E.A."/>
            <person name="Lang B.F."/>
            <person name="Lavin J.L."/>
            <person name="Lee S."/>
            <person name="Li W."/>
            <person name="Lindquist E."/>
            <person name="Lopez-Garcia S."/>
            <person name="Luque E.M."/>
            <person name="Marcos A.T."/>
            <person name="Martin J."/>
            <person name="McCluskey K."/>
            <person name="Medina H.R."/>
            <person name="Miralles-Duran A."/>
            <person name="Miyazaki A."/>
            <person name="Munoz-Torres E."/>
            <person name="Oguiza J.A."/>
            <person name="Ohm R."/>
            <person name="Olmedo M."/>
            <person name="Orejas M."/>
            <person name="Ortiz-Castellanos L."/>
            <person name="Pisabarro A.G."/>
            <person name="Rodriguez-Romero J."/>
            <person name="Ruiz-Herrera J."/>
            <person name="Ruiz-Vazquez R."/>
            <person name="Sanz C."/>
            <person name="Schackwitz W."/>
            <person name="Schmutz J."/>
            <person name="Shahriari M."/>
            <person name="Shelest E."/>
            <person name="Silva-Franco F."/>
            <person name="Soanes D."/>
            <person name="Syed K."/>
            <person name="Tagua V.G."/>
            <person name="Talbot N.J."/>
            <person name="Thon M."/>
            <person name="De vries R.P."/>
            <person name="Wiebenga A."/>
            <person name="Yadav J.S."/>
            <person name="Braun E.L."/>
            <person name="Baker S."/>
            <person name="Garre V."/>
            <person name="Horwitz B."/>
            <person name="Torres-Martinez S."/>
            <person name="Idnurm A."/>
            <person name="Herrera-Estrella A."/>
            <person name="Gabaldon T."/>
            <person name="Grigoriev I.V."/>
        </authorList>
    </citation>
    <scope>NUCLEOTIDE SEQUENCE [LARGE SCALE GENOMIC DNA]</scope>
    <source>
        <strain evidence="7">NRRL 1555(-)</strain>
    </source>
</reference>
<proteinExistence type="inferred from homology"/>
<dbReference type="Proteomes" id="UP000077315">
    <property type="component" value="Unassembled WGS sequence"/>
</dbReference>
<dbReference type="AlphaFoldDB" id="A0A162ZZ78"/>
<gene>
    <name evidence="6" type="ORF">PHYBLDRAFT_171996</name>
</gene>
<keyword evidence="3" id="KW-0378">Hydrolase</keyword>
<name>A0A162ZZ78_PHYB8</name>
<evidence type="ECO:0000313" key="7">
    <source>
        <dbReference type="Proteomes" id="UP000077315"/>
    </source>
</evidence>
<evidence type="ECO:0000256" key="1">
    <source>
        <dbReference type="ARBA" id="ARBA00010088"/>
    </source>
</evidence>
<dbReference type="PANTHER" id="PTHR21661:SF35">
    <property type="entry name" value="EPOXIDE HYDROLASE"/>
    <property type="match status" value="1"/>
</dbReference>
<dbReference type="InterPro" id="IPR010497">
    <property type="entry name" value="Epoxide_hydro_N"/>
</dbReference>
<comment type="similarity">
    <text evidence="1">Belongs to the peptidase S33 family.</text>
</comment>
<organism evidence="6 7">
    <name type="scientific">Phycomyces blakesleeanus (strain ATCC 8743b / DSM 1359 / FGSC 10004 / NBRC 33097 / NRRL 1555)</name>
    <dbReference type="NCBI Taxonomy" id="763407"/>
    <lineage>
        <taxon>Eukaryota</taxon>
        <taxon>Fungi</taxon>
        <taxon>Fungi incertae sedis</taxon>
        <taxon>Mucoromycota</taxon>
        <taxon>Mucoromycotina</taxon>
        <taxon>Mucoromycetes</taxon>
        <taxon>Mucorales</taxon>
        <taxon>Phycomycetaceae</taxon>
        <taxon>Phycomyces</taxon>
    </lineage>
</organism>
<keyword evidence="2" id="KW-0058">Aromatic hydrocarbons catabolism</keyword>
<dbReference type="EMBL" id="KV440990">
    <property type="protein sequence ID" value="OAD69981.1"/>
    <property type="molecule type" value="Genomic_DNA"/>
</dbReference>
<dbReference type="InParanoid" id="A0A162ZZ78"/>
<dbReference type="SUPFAM" id="SSF53474">
    <property type="entry name" value="alpha/beta-Hydrolases"/>
    <property type="match status" value="1"/>
</dbReference>
<dbReference type="PRINTS" id="PR00412">
    <property type="entry name" value="EPOXHYDRLASE"/>
</dbReference>
<feature type="active site" description="Nucleophile" evidence="4">
    <location>
        <position position="178"/>
    </location>
</feature>
<dbReference type="GO" id="GO:0097176">
    <property type="term" value="P:epoxide metabolic process"/>
    <property type="evidence" value="ECO:0007669"/>
    <property type="project" value="TreeGrafter"/>
</dbReference>
<feature type="active site" description="Proton acceptor" evidence="4">
    <location>
        <position position="389"/>
    </location>
</feature>
<evidence type="ECO:0000256" key="3">
    <source>
        <dbReference type="ARBA" id="ARBA00022801"/>
    </source>
</evidence>
<dbReference type="PIRSF" id="PIRSF001112">
    <property type="entry name" value="Epoxide_hydrolase"/>
    <property type="match status" value="1"/>
</dbReference>
<sequence length="416" mass="46922">MSFVPFSIPSLSESQKEELANRLANVHYPQELDANVGWSYGAPRWAVAPMVDAWRNAFDWEKSRAEMNRWKHYRGDIEDINLHFVHEPSTKSDAIPIILLHGWPSTFYEFHKLIDPLRDGVNGGQLFQTYHVVVPSLPGYGFSSPPTTTGFDCGKMGSIFNTLMVKLGYTKYMVFGTDWGAVIGKWIAVHRSENCKAFLTSMPLSVPPIPTVKNVMSHPLQVVKFLSSIPLGFDAVYGNGAVKIVGRSFMDVENNNDAGYRAIQGTRPYTLAYSLTDSPVGLLAWLLEKYHAWTYHPGDTEGTVLPDTITQDEFLTQITIYWMTKTIGPSTRLYYEVFQGKQVNSLSLEAISIPHGYTIYEGEMMKMPAEWINLTANLVFFTKHNLGGHFAALEEDALLLDDIQRFTKKVGRKPFD</sequence>
<dbReference type="STRING" id="763407.A0A162ZZ78"/>
<dbReference type="RefSeq" id="XP_018288021.1">
    <property type="nucleotide sequence ID" value="XM_018436710.1"/>
</dbReference>
<protein>
    <recommendedName>
        <fullName evidence="5">Epoxide hydrolase N-terminal domain-containing protein</fullName>
    </recommendedName>
</protein>
<evidence type="ECO:0000256" key="2">
    <source>
        <dbReference type="ARBA" id="ARBA00022797"/>
    </source>
</evidence>
<dbReference type="InterPro" id="IPR000639">
    <property type="entry name" value="Epox_hydrolase-like"/>
</dbReference>
<dbReference type="OrthoDB" id="7130006at2759"/>
<accession>A0A162ZZ78</accession>
<evidence type="ECO:0000259" key="5">
    <source>
        <dbReference type="Pfam" id="PF06441"/>
    </source>
</evidence>